<sequence>MRVVGTFHPSSSVSRSLKCTLTPDPRVEFLVLAKTDKLEVFSLRPEGLKRECGMDMWGRIVGLQDVPTKEEGRSHILVMTDHPDPKLILLSYDVVDGVGSLTPAGYIALADRAARPAEFVTDFRVDPSGEVIAASCYTGKLKIVTLKDGTLDNTFDVSLPELNLLAFTFLYTEEEGRHTLALLHLNHRQQIQLLCRDVDLGEFELSPAHSHLLLTATLSDKTFPSLESPLLLVPIPSHTSGEEDVEGDDDAPGHRGGVLILGGRKILFYEHSTQEQQDTRKEKQRRLDKRLASEDAAQEAAAKEKEKQRESRRIKPRATVKWPWAAVTAWTAVDEGRRRVILGDAFGRLAMVAFDEGKMCLNLIPIGEASPPTCLSYLSSQVLYLGSHHGDSQLLRIHPTPVANATVDTLPIPAGVSSVPPSSLTGSDKGKGKATAGDLEGSLARDGRVVNTKGTYLEVLDNFDNIAPIMDAILADIDGSGQPQVITCSGALTRGSLRIIRTEADFQEQARLNGLIGVTDIWPVKKHSAEPTHIHLVVSTLEDTHVFAFEGKDAVTHLDPSAAGFATNVPTLALGNIPRREISASGASAYVPSSLIVQITAGGIQLVEYDPALLGFTKVGAGWYPKTLGGEYAEREIVAAAMSPSQFAVGLSGSRGGGGGRLALLNLGPKDILQLLQTRDFPDEICAISCQPYDPSKNYATALAVSFWGSNKVAVLALDSKPTLQVVCDVVLPTLPRSVLLHNFGTGTRPRDPEFHPYLLVGLADGTLVTYALKDGTLHDRKQSSLGNAPASLSVCTIDGRTVVLASGTRSSVLFWDRQRVRPSPVSVKDMIRGVTLHTAAFPSCLAIATSSALLIGNIRGLDKMQIRSTPLGLDAPRRLVYHAGQGVFGVACTRTALNRIGDYEQSTGCFKLLDAHSFKQLHNFLCDTGEEPSSVLSLPTHGAGSSPALVLGTVYIRPEEREPSQGRILLFSVLQTEGERGASVRSLHTLASQEVGGCVYALAHLSENYIIAAVNSSVVLFRATDNIAGELTPLRLEKVTEWNHSHFVTNLVVDGEHILVGDAISSVSVLKWNDDLERLESVARDYGPLWPTAIEGTGNGIIGANSDCNLFSFSLQRTPQRTYVEKDGIYHLNDVVNKLLRGALSSTDVAEDQVVKPSHVFFTSSGRIGTIMDMTDATSLHMTALQRNMAKTLTGPGGDNHSQLRAPAGPRGHTDAESSYGFLDGDFLEQFLTYPQPEQFMEGEVEAERITLSVDTVKDVLAQMQSLH</sequence>
<gene>
    <name evidence="9" type="ORF">GSI_15309</name>
</gene>
<dbReference type="InterPro" id="IPR036322">
    <property type="entry name" value="WD40_repeat_dom_sf"/>
</dbReference>
<dbReference type="InterPro" id="IPR015943">
    <property type="entry name" value="WD40/YVTN_repeat-like_dom_sf"/>
</dbReference>
<dbReference type="GO" id="GO:0003676">
    <property type="term" value="F:nucleic acid binding"/>
    <property type="evidence" value="ECO:0007669"/>
    <property type="project" value="InterPro"/>
</dbReference>
<dbReference type="SUPFAM" id="SSF82171">
    <property type="entry name" value="DPP6 N-terminal domain-like"/>
    <property type="match status" value="1"/>
</dbReference>
<dbReference type="PANTHER" id="PTHR10644">
    <property type="entry name" value="DNA REPAIR/RNA PROCESSING CPSF FAMILY"/>
    <property type="match status" value="1"/>
</dbReference>
<evidence type="ECO:0000256" key="5">
    <source>
        <dbReference type="SAM" id="MobiDB-lite"/>
    </source>
</evidence>
<evidence type="ECO:0000256" key="1">
    <source>
        <dbReference type="ARBA" id="ARBA00004123"/>
    </source>
</evidence>
<dbReference type="SUPFAM" id="SSF50978">
    <property type="entry name" value="WD40 repeat-like"/>
    <property type="match status" value="1"/>
</dbReference>
<feature type="region of interest" description="Disordered" evidence="5">
    <location>
        <begin position="417"/>
        <end position="439"/>
    </location>
</feature>
<dbReference type="AlphaFoldDB" id="A0A2G8RM80"/>
<keyword evidence="10" id="KW-1185">Reference proteome</keyword>
<comment type="similarity">
    <text evidence="2">Belongs to the DDB1 family.</text>
</comment>
<evidence type="ECO:0000259" key="7">
    <source>
        <dbReference type="Pfam" id="PF10433"/>
    </source>
</evidence>
<dbReference type="Pfam" id="PF23726">
    <property type="entry name" value="Beta-prop_RSE1_2nd"/>
    <property type="match status" value="1"/>
</dbReference>
<dbReference type="OrthoDB" id="433457at2759"/>
<organism evidence="9 10">
    <name type="scientific">Ganoderma sinense ZZ0214-1</name>
    <dbReference type="NCBI Taxonomy" id="1077348"/>
    <lineage>
        <taxon>Eukaryota</taxon>
        <taxon>Fungi</taxon>
        <taxon>Dikarya</taxon>
        <taxon>Basidiomycota</taxon>
        <taxon>Agaricomycotina</taxon>
        <taxon>Agaricomycetes</taxon>
        <taxon>Polyporales</taxon>
        <taxon>Polyporaceae</taxon>
        <taxon>Ganoderma</taxon>
    </lineage>
</organism>
<dbReference type="InterPro" id="IPR050358">
    <property type="entry name" value="RSE1/DDB1/CFT1"/>
</dbReference>
<evidence type="ECO:0000259" key="8">
    <source>
        <dbReference type="Pfam" id="PF23726"/>
    </source>
</evidence>
<feature type="region of interest" description="Disordered" evidence="5">
    <location>
        <begin position="235"/>
        <end position="254"/>
    </location>
</feature>
<name>A0A2G8RM80_9APHY</name>
<dbReference type="SUPFAM" id="SSF50998">
    <property type="entry name" value="Quinoprotein alcohol dehydrogenase-like"/>
    <property type="match status" value="1"/>
</dbReference>
<feature type="compositionally biased region" description="Basic and acidic residues" evidence="5">
    <location>
        <begin position="301"/>
        <end position="313"/>
    </location>
</feature>
<evidence type="ECO:0000313" key="9">
    <source>
        <dbReference type="EMBL" id="PIL22619.1"/>
    </source>
</evidence>
<keyword evidence="4" id="KW-0539">Nucleus</keyword>
<feature type="domain" description="RSE1/DDB1/CPSF1 second beta-propeller" evidence="8">
    <location>
        <begin position="508"/>
        <end position="858"/>
    </location>
</feature>
<evidence type="ECO:0000313" key="10">
    <source>
        <dbReference type="Proteomes" id="UP000230002"/>
    </source>
</evidence>
<reference evidence="9 10" key="1">
    <citation type="journal article" date="2015" name="Sci. Rep.">
        <title>Chromosome-level genome map provides insights into diverse defense mechanisms in the medicinal fungus Ganoderma sinense.</title>
        <authorList>
            <person name="Zhu Y."/>
            <person name="Xu J."/>
            <person name="Sun C."/>
            <person name="Zhou S."/>
            <person name="Xu H."/>
            <person name="Nelson D.R."/>
            <person name="Qian J."/>
            <person name="Song J."/>
            <person name="Luo H."/>
            <person name="Xiang L."/>
            <person name="Li Y."/>
            <person name="Xu Z."/>
            <person name="Ji A."/>
            <person name="Wang L."/>
            <person name="Lu S."/>
            <person name="Hayward A."/>
            <person name="Sun W."/>
            <person name="Li X."/>
            <person name="Schwartz D.C."/>
            <person name="Wang Y."/>
            <person name="Chen S."/>
        </authorList>
    </citation>
    <scope>NUCLEOTIDE SEQUENCE [LARGE SCALE GENOMIC DNA]</scope>
    <source>
        <strain evidence="9 10">ZZ0214-1</strain>
    </source>
</reference>
<dbReference type="Pfam" id="PF10433">
    <property type="entry name" value="Beta-prop_RSE1_1st"/>
    <property type="match status" value="1"/>
</dbReference>
<dbReference type="Gene3D" id="1.10.150.910">
    <property type="match status" value="1"/>
</dbReference>
<dbReference type="Proteomes" id="UP000230002">
    <property type="component" value="Unassembled WGS sequence"/>
</dbReference>
<dbReference type="STRING" id="1077348.A0A2G8RM80"/>
<feature type="region of interest" description="Disordered" evidence="5">
    <location>
        <begin position="1193"/>
        <end position="1217"/>
    </location>
</feature>
<dbReference type="GO" id="GO:0005634">
    <property type="term" value="C:nucleus"/>
    <property type="evidence" value="ECO:0007669"/>
    <property type="project" value="UniProtKB-SubCell"/>
</dbReference>
<feature type="domain" description="RSE1/DDB1/CPSF1 C-terminal" evidence="6">
    <location>
        <begin position="909"/>
        <end position="1233"/>
    </location>
</feature>
<dbReference type="InterPro" id="IPR058543">
    <property type="entry name" value="Beta-prop_RSE1/DDB1/CPSF1_2nd"/>
</dbReference>
<dbReference type="InterPro" id="IPR004871">
    <property type="entry name" value="RSE1/DDB1/CPSF1_C"/>
</dbReference>
<feature type="region of interest" description="Disordered" evidence="5">
    <location>
        <begin position="272"/>
        <end position="314"/>
    </location>
</feature>
<feature type="domain" description="RSE1/DDB1/CPSF1 first beta-propeller" evidence="7">
    <location>
        <begin position="13"/>
        <end position="401"/>
    </location>
</feature>
<dbReference type="EMBL" id="AYKW01000069">
    <property type="protein sequence ID" value="PIL22619.1"/>
    <property type="molecule type" value="Genomic_DNA"/>
</dbReference>
<accession>A0A2G8RM80</accession>
<proteinExistence type="inferred from homology"/>
<protein>
    <recommendedName>
        <fullName evidence="3">DNA damage-binding protein 1</fullName>
    </recommendedName>
</protein>
<dbReference type="InterPro" id="IPR018846">
    <property type="entry name" value="Beta-prop_RSE1/DDB1/CPSF1_1st"/>
</dbReference>
<comment type="subcellular location">
    <subcellularLocation>
        <location evidence="1">Nucleus</location>
    </subcellularLocation>
</comment>
<evidence type="ECO:0000256" key="3">
    <source>
        <dbReference type="ARBA" id="ARBA00014577"/>
    </source>
</evidence>
<comment type="caution">
    <text evidence="9">The sequence shown here is derived from an EMBL/GenBank/DDBJ whole genome shotgun (WGS) entry which is preliminary data.</text>
</comment>
<dbReference type="Gene3D" id="2.130.10.10">
    <property type="entry name" value="YVTN repeat-like/Quinoprotein amine dehydrogenase"/>
    <property type="match status" value="3"/>
</dbReference>
<evidence type="ECO:0000256" key="2">
    <source>
        <dbReference type="ARBA" id="ARBA00007453"/>
    </source>
</evidence>
<dbReference type="InterPro" id="IPR011047">
    <property type="entry name" value="Quinoprotein_ADH-like_sf"/>
</dbReference>
<dbReference type="Pfam" id="PF03178">
    <property type="entry name" value="CPSF_A"/>
    <property type="match status" value="1"/>
</dbReference>
<evidence type="ECO:0000259" key="6">
    <source>
        <dbReference type="Pfam" id="PF03178"/>
    </source>
</evidence>
<evidence type="ECO:0000256" key="4">
    <source>
        <dbReference type="ARBA" id="ARBA00023242"/>
    </source>
</evidence>